<evidence type="ECO:0000313" key="3">
    <source>
        <dbReference type="Proteomes" id="UP000594015"/>
    </source>
</evidence>
<proteinExistence type="predicted"/>
<dbReference type="CDD" id="cd05154">
    <property type="entry name" value="ACAD10_11_N-like"/>
    <property type="match status" value="1"/>
</dbReference>
<dbReference type="RefSeq" id="WP_092216136.1">
    <property type="nucleotide sequence ID" value="NZ_CP030050.1"/>
</dbReference>
<sequence length="346" mass="38799">MNGQASDGDLDFDLRRLDGYLKDWLGGSSATRVTRTSGGMSNPTYFVMRGDWRAVLRKQPNNVLMPSAHAIDREYRVLTALQDNAAPTPKPYRYCEDRDVLGTPFYLMEWLEGRVVYDYALPGFGRDERIACYRSMCAALAAIHKLDFRAVGLADFGKPGNYFARQLSRWSKLWTEYRRGDDDNPALDSMVRWLAERVPESERLALCHGDFRMANLVFHPTEPRVVGVLDWELSTLGHPLVDLAFNSQAWRMASDENGGLLGLPLDDMGIPREQDYLELYYQLSGATERLTVFHQVFAMFRGAVGSAGVAARGDLGNNVLPDAANVGRRLARAYATRGLALIESES</sequence>
<organism evidence="2 3">
    <name type="scientific">Bradyrhizobium arachidis</name>
    <dbReference type="NCBI Taxonomy" id="858423"/>
    <lineage>
        <taxon>Bacteria</taxon>
        <taxon>Pseudomonadati</taxon>
        <taxon>Pseudomonadota</taxon>
        <taxon>Alphaproteobacteria</taxon>
        <taxon>Hyphomicrobiales</taxon>
        <taxon>Nitrobacteraceae</taxon>
        <taxon>Bradyrhizobium</taxon>
    </lineage>
</organism>
<protein>
    <submittedName>
        <fullName evidence="2">Phosphotransferase family protein</fullName>
    </submittedName>
</protein>
<dbReference type="KEGG" id="barh:WN72_35175"/>
<evidence type="ECO:0000259" key="1">
    <source>
        <dbReference type="Pfam" id="PF01636"/>
    </source>
</evidence>
<name>A0AAE7NVE7_9BRAD</name>
<dbReference type="InterPro" id="IPR002575">
    <property type="entry name" value="Aminoglycoside_PTrfase"/>
</dbReference>
<dbReference type="InterPro" id="IPR052898">
    <property type="entry name" value="ACAD10-like"/>
</dbReference>
<dbReference type="Gene3D" id="3.30.200.20">
    <property type="entry name" value="Phosphorylase Kinase, domain 1"/>
    <property type="match status" value="1"/>
</dbReference>
<dbReference type="Pfam" id="PF01636">
    <property type="entry name" value="APH"/>
    <property type="match status" value="1"/>
</dbReference>
<dbReference type="InterPro" id="IPR041726">
    <property type="entry name" value="ACAD10_11_N"/>
</dbReference>
<dbReference type="PANTHER" id="PTHR47829">
    <property type="entry name" value="HYDROLASE, PUTATIVE (AFU_ORTHOLOGUE AFUA_1G12880)-RELATED"/>
    <property type="match status" value="1"/>
</dbReference>
<dbReference type="Proteomes" id="UP000594015">
    <property type="component" value="Chromosome"/>
</dbReference>
<evidence type="ECO:0000313" key="2">
    <source>
        <dbReference type="EMBL" id="QOZ70970.1"/>
    </source>
</evidence>
<feature type="domain" description="Aminoglycoside phosphotransferase" evidence="1">
    <location>
        <begin position="33"/>
        <end position="256"/>
    </location>
</feature>
<dbReference type="Gene3D" id="3.90.1200.10">
    <property type="match status" value="1"/>
</dbReference>
<dbReference type="AlphaFoldDB" id="A0AAE7NVE7"/>
<dbReference type="InterPro" id="IPR011009">
    <property type="entry name" value="Kinase-like_dom_sf"/>
</dbReference>
<accession>A0AAE7NVE7</accession>
<gene>
    <name evidence="2" type="ORF">WN72_35175</name>
</gene>
<dbReference type="EMBL" id="CP030050">
    <property type="protein sequence ID" value="QOZ70970.1"/>
    <property type="molecule type" value="Genomic_DNA"/>
</dbReference>
<dbReference type="SUPFAM" id="SSF56112">
    <property type="entry name" value="Protein kinase-like (PK-like)"/>
    <property type="match status" value="1"/>
</dbReference>
<reference evidence="2 3" key="1">
    <citation type="submission" date="2018-06" db="EMBL/GenBank/DDBJ databases">
        <title>Comparative genomics of Bradyrhizobium nodulating Arachidis hypogaea.</title>
        <authorList>
            <person name="Li Y."/>
        </authorList>
    </citation>
    <scope>NUCLEOTIDE SEQUENCE [LARGE SCALE GENOMIC DNA]</scope>
    <source>
        <strain evidence="2 3">CCBAU 051107</strain>
    </source>
</reference>
<dbReference type="PANTHER" id="PTHR47829:SF1">
    <property type="entry name" value="HAD FAMILY PHOSPHATASE"/>
    <property type="match status" value="1"/>
</dbReference>